<dbReference type="EMBL" id="CYRY02003592">
    <property type="protein sequence ID" value="VCW68200.1"/>
    <property type="molecule type" value="Genomic_DNA"/>
</dbReference>
<feature type="region of interest" description="Disordered" evidence="1">
    <location>
        <begin position="23"/>
        <end position="196"/>
    </location>
</feature>
<evidence type="ECO:0000313" key="4">
    <source>
        <dbReference type="Proteomes" id="UP000269945"/>
    </source>
</evidence>
<organism evidence="3 4">
    <name type="scientific">Gulo gulo</name>
    <name type="common">Wolverine</name>
    <name type="synonym">Gluton</name>
    <dbReference type="NCBI Taxonomy" id="48420"/>
    <lineage>
        <taxon>Eukaryota</taxon>
        <taxon>Metazoa</taxon>
        <taxon>Chordata</taxon>
        <taxon>Craniata</taxon>
        <taxon>Vertebrata</taxon>
        <taxon>Euteleostomi</taxon>
        <taxon>Mammalia</taxon>
        <taxon>Eutheria</taxon>
        <taxon>Laurasiatheria</taxon>
        <taxon>Carnivora</taxon>
        <taxon>Caniformia</taxon>
        <taxon>Musteloidea</taxon>
        <taxon>Mustelidae</taxon>
        <taxon>Guloninae</taxon>
        <taxon>Gulo</taxon>
    </lineage>
</organism>
<accession>A0A9X9LHH1</accession>
<comment type="caution">
    <text evidence="3">The sequence shown here is derived from an EMBL/GenBank/DDBJ whole genome shotgun (WGS) entry which is preliminary data.</text>
</comment>
<keyword evidence="2" id="KW-0732">Signal</keyword>
<reference evidence="3 4" key="1">
    <citation type="submission" date="2018-10" db="EMBL/GenBank/DDBJ databases">
        <authorList>
            <person name="Ekblom R."/>
            <person name="Jareborg N."/>
        </authorList>
    </citation>
    <scope>NUCLEOTIDE SEQUENCE [LARGE SCALE GENOMIC DNA]</scope>
    <source>
        <tissue evidence="3">Muscle</tissue>
    </source>
</reference>
<protein>
    <submittedName>
        <fullName evidence="3">Uncharacterized protein</fullName>
    </submittedName>
</protein>
<dbReference type="Proteomes" id="UP000269945">
    <property type="component" value="Unassembled WGS sequence"/>
</dbReference>
<evidence type="ECO:0000256" key="2">
    <source>
        <dbReference type="SAM" id="SignalP"/>
    </source>
</evidence>
<proteinExistence type="predicted"/>
<gene>
    <name evidence="3" type="ORF">BN2614_LOCUS5</name>
</gene>
<keyword evidence="4" id="KW-1185">Reference proteome</keyword>
<feature type="compositionally biased region" description="Low complexity" evidence="1">
    <location>
        <begin position="100"/>
        <end position="114"/>
    </location>
</feature>
<evidence type="ECO:0000313" key="3">
    <source>
        <dbReference type="EMBL" id="VCW68200.1"/>
    </source>
</evidence>
<sequence length="196" mass="21764">MPPVPRGRLCLLLLCQELTTTVRLHSSRPPSPPASRPSRPSPVRRPCRHHQPLQDRSHSCRRRGPAEAQKVYPHTHPSTHTHPHVPTNTVIHTHTHTHQHTPTLTHQHTPTLTHIPREPPPPSRTSGTGVSPQPVRLTPHTHTRPAGGSSIHPQHPLRDHPPQSFQAEASRPQPGPQHSSREVNCATEACISSKFP</sequence>
<evidence type="ECO:0000256" key="1">
    <source>
        <dbReference type="SAM" id="MobiDB-lite"/>
    </source>
</evidence>
<feature type="chain" id="PRO_5040953136" evidence="2">
    <location>
        <begin position="22"/>
        <end position="196"/>
    </location>
</feature>
<name>A0A9X9LHH1_GULGU</name>
<feature type="signal peptide" evidence="2">
    <location>
        <begin position="1"/>
        <end position="21"/>
    </location>
</feature>
<dbReference type="AlphaFoldDB" id="A0A9X9LHH1"/>